<evidence type="ECO:0000256" key="4">
    <source>
        <dbReference type="SAM" id="Phobius"/>
    </source>
</evidence>
<comment type="subcellular location">
    <subcellularLocation>
        <location evidence="1">Membrane</location>
    </subcellularLocation>
</comment>
<evidence type="ECO:0000259" key="5">
    <source>
        <dbReference type="PROSITE" id="PS50835"/>
    </source>
</evidence>
<feature type="transmembrane region" description="Helical" evidence="4">
    <location>
        <begin position="342"/>
        <end position="366"/>
    </location>
</feature>
<evidence type="ECO:0000256" key="2">
    <source>
        <dbReference type="ARBA" id="ARBA00023136"/>
    </source>
</evidence>
<dbReference type="Proteomes" id="UP000694923">
    <property type="component" value="Unplaced"/>
</dbReference>
<feature type="domain" description="Ig-like" evidence="5">
    <location>
        <begin position="10"/>
        <end position="121"/>
    </location>
</feature>
<dbReference type="PROSITE" id="PS50835">
    <property type="entry name" value="IG_LIKE"/>
    <property type="match status" value="2"/>
</dbReference>
<feature type="transmembrane region" description="Helical" evidence="4">
    <location>
        <begin position="270"/>
        <end position="290"/>
    </location>
</feature>
<reference evidence="7" key="1">
    <citation type="submission" date="2025-08" db="UniProtKB">
        <authorList>
            <consortium name="RefSeq"/>
        </authorList>
    </citation>
    <scope>IDENTIFICATION</scope>
</reference>
<gene>
    <name evidence="7" type="primary">LOC103586866</name>
</gene>
<protein>
    <submittedName>
        <fullName evidence="7">Selection and upkeep of intraepithelial T-cells protein 8-like</fullName>
    </submittedName>
</protein>
<dbReference type="PANTHER" id="PTHR24100:SF51">
    <property type="entry name" value="SELECTION AND UPKEEP OF INTRAEPITHELIAL T-CELLS PROTEIN 7-RELATED"/>
    <property type="match status" value="1"/>
</dbReference>
<dbReference type="InterPro" id="IPR036179">
    <property type="entry name" value="Ig-like_dom_sf"/>
</dbReference>
<name>A0ABM0QDJ3_GALVR</name>
<evidence type="ECO:0000313" key="6">
    <source>
        <dbReference type="Proteomes" id="UP000694923"/>
    </source>
</evidence>
<dbReference type="InterPro" id="IPR007110">
    <property type="entry name" value="Ig-like_dom"/>
</dbReference>
<evidence type="ECO:0000256" key="1">
    <source>
        <dbReference type="ARBA" id="ARBA00004370"/>
    </source>
</evidence>
<keyword evidence="6" id="KW-1185">Reference proteome</keyword>
<keyword evidence="2 4" id="KW-0472">Membrane</keyword>
<dbReference type="InterPro" id="IPR013783">
    <property type="entry name" value="Ig-like_fold"/>
</dbReference>
<evidence type="ECO:0000256" key="3">
    <source>
        <dbReference type="ARBA" id="ARBA00023319"/>
    </source>
</evidence>
<dbReference type="SMART" id="SM00409">
    <property type="entry name" value="IG"/>
    <property type="match status" value="1"/>
</dbReference>
<evidence type="ECO:0000313" key="7">
    <source>
        <dbReference type="RefSeq" id="XP_008566434.1"/>
    </source>
</evidence>
<dbReference type="Pfam" id="PF07686">
    <property type="entry name" value="V-set"/>
    <property type="match status" value="1"/>
</dbReference>
<dbReference type="RefSeq" id="XP_008566434.1">
    <property type="nucleotide sequence ID" value="XM_008568212.1"/>
</dbReference>
<feature type="transmembrane region" description="Helical" evidence="4">
    <location>
        <begin position="302"/>
        <end position="322"/>
    </location>
</feature>
<dbReference type="PANTHER" id="PTHR24100">
    <property type="entry name" value="BUTYROPHILIN"/>
    <property type="match status" value="1"/>
</dbReference>
<proteinExistence type="predicted"/>
<keyword evidence="4" id="KW-0812">Transmembrane</keyword>
<accession>A0ABM0QDJ3</accession>
<dbReference type="InterPro" id="IPR013106">
    <property type="entry name" value="Ig_V-set"/>
</dbReference>
<dbReference type="InterPro" id="IPR050504">
    <property type="entry name" value="IgSF_BTN/MOG"/>
</dbReference>
<sequence>MWMKLEDVRKQFTVSSSTSHQVIMVGRQAEFSCQLSPPQSAQHMEMGWFRDHFSQQVYLYKDGEEHWGESRQNYMNRTVFLKDALGEGKMTLEIYNISVFDDGKYHCFFKDGDTYEEAIVNLKVAALGMDIQINVQVPDTEGVMVECNSGGWFPQAQMEWRDSSGNVIPHSLKSYSQDGAGLMVECNSGGWFPQAQMEWRNSSGNVIPHSLKSYSQDGAGLLHLKMSVLLTNSTDGPVTCCFYNPAIGQEKRASIVLSDVLFKSEYMSLMWYKISYPLIYLIILIALLCLRTKVTKSKGSVCFEIVLVGLRFLMFTGIFLIYPKFRNEVSISDDLFQLYSTWMSDVYVIVCVLMLFFTILILFLFYTLKELQWLSVPLVSSEILKATAGIICTTFSMLAGSDS</sequence>
<keyword evidence="4" id="KW-1133">Transmembrane helix</keyword>
<dbReference type="Pfam" id="PF22705">
    <property type="entry name" value="C2-set_3"/>
    <property type="match status" value="1"/>
</dbReference>
<feature type="domain" description="Ig-like" evidence="5">
    <location>
        <begin position="169"/>
        <end position="256"/>
    </location>
</feature>
<dbReference type="GeneID" id="103586866"/>
<dbReference type="SUPFAM" id="SSF48726">
    <property type="entry name" value="Immunoglobulin"/>
    <property type="match status" value="2"/>
</dbReference>
<keyword evidence="3" id="KW-0393">Immunoglobulin domain</keyword>
<dbReference type="Gene3D" id="2.60.40.10">
    <property type="entry name" value="Immunoglobulins"/>
    <property type="match status" value="2"/>
</dbReference>
<dbReference type="InterPro" id="IPR053896">
    <property type="entry name" value="BTN3A2-like_Ig-C"/>
</dbReference>
<organism evidence="6 7">
    <name type="scientific">Galeopterus variegatus</name>
    <name type="common">Malayan flying lemur</name>
    <name type="synonym">Cynocephalus variegatus</name>
    <dbReference type="NCBI Taxonomy" id="482537"/>
    <lineage>
        <taxon>Eukaryota</taxon>
        <taxon>Metazoa</taxon>
        <taxon>Chordata</taxon>
        <taxon>Craniata</taxon>
        <taxon>Vertebrata</taxon>
        <taxon>Euteleostomi</taxon>
        <taxon>Mammalia</taxon>
        <taxon>Eutheria</taxon>
        <taxon>Euarchontoglires</taxon>
        <taxon>Dermoptera</taxon>
        <taxon>Cynocephalidae</taxon>
        <taxon>Galeopterus</taxon>
    </lineage>
</organism>
<dbReference type="InterPro" id="IPR003599">
    <property type="entry name" value="Ig_sub"/>
</dbReference>